<dbReference type="InterPro" id="IPR005720">
    <property type="entry name" value="Dihydroorotate_DH_cat"/>
</dbReference>
<dbReference type="InterPro" id="IPR005719">
    <property type="entry name" value="Dihydroorotate_DH_2"/>
</dbReference>
<evidence type="ECO:0000256" key="13">
    <source>
        <dbReference type="ARBA" id="ARBA00048639"/>
    </source>
</evidence>
<evidence type="ECO:0000256" key="2">
    <source>
        <dbReference type="ARBA" id="ARBA00003616"/>
    </source>
</evidence>
<keyword evidence="8 15" id="KW-0285">Flavoprotein</keyword>
<evidence type="ECO:0000259" key="16">
    <source>
        <dbReference type="Pfam" id="PF01180"/>
    </source>
</evidence>
<comment type="pathway">
    <text evidence="4">Pyrimidine metabolism; UMP biosynthesis via de novo pathway; orotate from (S)-dihydroorotate (NAD(+) route): step 1/1.</text>
</comment>
<keyword evidence="18" id="KW-1185">Reference proteome</keyword>
<dbReference type="InterPro" id="IPR050074">
    <property type="entry name" value="DHO_dehydrogenase"/>
</dbReference>
<feature type="binding site" evidence="15">
    <location>
        <begin position="326"/>
        <end position="327"/>
    </location>
    <ligand>
        <name>FMN</name>
        <dbReference type="ChEBI" id="CHEBI:58210"/>
    </ligand>
</feature>
<comment type="subunit">
    <text evidence="15">Monomer.</text>
</comment>
<dbReference type="NCBIfam" id="TIGR01036">
    <property type="entry name" value="pyrD_sub2"/>
    <property type="match status" value="1"/>
</dbReference>
<evidence type="ECO:0000313" key="18">
    <source>
        <dbReference type="Proteomes" id="UP001596047"/>
    </source>
</evidence>
<dbReference type="EC" id="1.3.5.2" evidence="15"/>
<feature type="binding site" evidence="15">
    <location>
        <begin position="118"/>
        <end position="122"/>
    </location>
    <ligand>
        <name>substrate</name>
    </ligand>
</feature>
<feature type="binding site" evidence="15">
    <location>
        <position position="254"/>
    </location>
    <ligand>
        <name>FMN</name>
        <dbReference type="ChEBI" id="CHEBI:58210"/>
    </ligand>
</feature>
<dbReference type="PROSITE" id="PS00912">
    <property type="entry name" value="DHODEHASE_2"/>
    <property type="match status" value="1"/>
</dbReference>
<keyword evidence="10 15" id="KW-0665">Pyrimidine biosynthesis</keyword>
<protein>
    <recommendedName>
        <fullName evidence="15">Dihydroorotate dehydrogenase (quinone)</fullName>
        <ecNumber evidence="15">1.3.5.2</ecNumber>
    </recommendedName>
    <alternativeName>
        <fullName evidence="15">DHOdehase</fullName>
        <shortName evidence="15">DHOD</shortName>
        <shortName evidence="15">DHODase</shortName>
    </alternativeName>
    <alternativeName>
        <fullName evidence="15">Dihydroorotate oxidase</fullName>
    </alternativeName>
</protein>
<evidence type="ECO:0000256" key="11">
    <source>
        <dbReference type="ARBA" id="ARBA00023002"/>
    </source>
</evidence>
<comment type="catalytic activity">
    <reaction evidence="13 15">
        <text>(S)-dihydroorotate + a quinone = orotate + a quinol</text>
        <dbReference type="Rhea" id="RHEA:30187"/>
        <dbReference type="ChEBI" id="CHEBI:24646"/>
        <dbReference type="ChEBI" id="CHEBI:30839"/>
        <dbReference type="ChEBI" id="CHEBI:30864"/>
        <dbReference type="ChEBI" id="CHEBI:132124"/>
        <dbReference type="EC" id="1.3.5.2"/>
    </reaction>
</comment>
<gene>
    <name evidence="15" type="primary">pyrD</name>
    <name evidence="17" type="ORF">ACFPYJ_30745</name>
</gene>
<keyword evidence="12 15" id="KW-0472">Membrane</keyword>
<sequence>MLYSKLAKPFLFKMDPEKAHHLVIDGLHSAGRVPGIPAAMRAMYGVSESKELAVDVFGVHFPHPIGLAAGLDKNAKAVEMFANIGFGFAEVGTVTPKGQAGNELPRLFRLPPDEALINRMGFNNEGADAMAGRLAKIKQRPIPIAVNIGKNKVTPNERAHEDYRACIQALYPYGEFFVVNISSPNTPDLRALQHGDELQLLLSTVMEEMNTQANAAGKRRKPVLVKIAPDMTNEQLAYTVETIVASGVSGIIATNTTISREGLTHSHAGEMGGLSGKPLKDRTTEVVREVYRLTGGKLPIIGSGGIFTADDAYDKIRAGASLVEVYTALIYKGPELLRELASGLKERLRRDGFQTIKEAIGADHRS</sequence>
<comment type="function">
    <text evidence="1 15">Catalyzes the conversion of dihydroorotate to orotate with quinone as electron acceptor.</text>
</comment>
<proteinExistence type="inferred from homology"/>
<evidence type="ECO:0000256" key="7">
    <source>
        <dbReference type="ARBA" id="ARBA00011669"/>
    </source>
</evidence>
<feature type="binding site" evidence="15">
    <location>
        <position position="147"/>
    </location>
    <ligand>
        <name>FMN</name>
        <dbReference type="ChEBI" id="CHEBI:58210"/>
    </ligand>
</feature>
<feature type="domain" description="Dihydroorotate dehydrogenase catalytic" evidence="16">
    <location>
        <begin position="52"/>
        <end position="348"/>
    </location>
</feature>
<dbReference type="Proteomes" id="UP001596047">
    <property type="component" value="Unassembled WGS sequence"/>
</dbReference>
<comment type="subunit">
    <text evidence="7">Heterotetramer of 2 PyrK and 2 PyrD type B subunits.</text>
</comment>
<evidence type="ECO:0000256" key="12">
    <source>
        <dbReference type="ARBA" id="ARBA00023136"/>
    </source>
</evidence>
<comment type="pathway">
    <text evidence="5 15">Pyrimidine metabolism; UMP biosynthesis via de novo pathway; orotate from (S)-dihydroorotate (quinone route): step 1/1.</text>
</comment>
<dbReference type="Gene3D" id="3.20.20.70">
    <property type="entry name" value="Aldolase class I"/>
    <property type="match status" value="1"/>
</dbReference>
<dbReference type="PROSITE" id="PS00911">
    <property type="entry name" value="DHODEHASE_1"/>
    <property type="match status" value="1"/>
</dbReference>
<feature type="binding site" evidence="15">
    <location>
        <position position="185"/>
    </location>
    <ligand>
        <name>substrate</name>
    </ligand>
</feature>
<organism evidence="17 18">
    <name type="scientific">Paenibacillus solisilvae</name>
    <dbReference type="NCBI Taxonomy" id="2486751"/>
    <lineage>
        <taxon>Bacteria</taxon>
        <taxon>Bacillati</taxon>
        <taxon>Bacillota</taxon>
        <taxon>Bacilli</taxon>
        <taxon>Bacillales</taxon>
        <taxon>Paenibacillaceae</taxon>
        <taxon>Paenibacillus</taxon>
    </lineage>
</organism>
<dbReference type="HAMAP" id="MF_00225">
    <property type="entry name" value="DHO_dh_type2"/>
    <property type="match status" value="1"/>
</dbReference>
<keyword evidence="11 15" id="KW-0560">Oxidoreductase</keyword>
<reference evidence="18" key="1">
    <citation type="journal article" date="2019" name="Int. J. Syst. Evol. Microbiol.">
        <title>The Global Catalogue of Microorganisms (GCM) 10K type strain sequencing project: providing services to taxonomists for standard genome sequencing and annotation.</title>
        <authorList>
            <consortium name="The Broad Institute Genomics Platform"/>
            <consortium name="The Broad Institute Genome Sequencing Center for Infectious Disease"/>
            <person name="Wu L."/>
            <person name="Ma J."/>
        </authorList>
    </citation>
    <scope>NUCLEOTIDE SEQUENCE [LARGE SCALE GENOMIC DNA]</scope>
    <source>
        <strain evidence="18">CGMCC 1.3240</strain>
    </source>
</reference>
<comment type="similarity">
    <text evidence="6 15">Belongs to the dihydroorotate dehydrogenase family. Type 2 subfamily.</text>
</comment>
<feature type="binding site" evidence="15">
    <location>
        <position position="93"/>
    </location>
    <ligand>
        <name>FMN</name>
        <dbReference type="ChEBI" id="CHEBI:58210"/>
    </ligand>
</feature>
<feature type="binding site" evidence="15">
    <location>
        <position position="305"/>
    </location>
    <ligand>
        <name>FMN</name>
        <dbReference type="ChEBI" id="CHEBI:58210"/>
    </ligand>
</feature>
<dbReference type="NCBIfam" id="NF003645">
    <property type="entry name" value="PRK05286.1-2"/>
    <property type="match status" value="1"/>
</dbReference>
<dbReference type="PANTHER" id="PTHR48109">
    <property type="entry name" value="DIHYDROOROTATE DEHYDROGENASE (QUINONE), MITOCHONDRIAL-RELATED"/>
    <property type="match status" value="1"/>
</dbReference>
<feature type="binding site" evidence="15">
    <location>
        <begin position="69"/>
        <end position="73"/>
    </location>
    <ligand>
        <name>FMN</name>
        <dbReference type="ChEBI" id="CHEBI:58210"/>
    </ligand>
</feature>
<name>A0ABW0W6E1_9BACL</name>
<evidence type="ECO:0000256" key="15">
    <source>
        <dbReference type="HAMAP-Rule" id="MF_00225"/>
    </source>
</evidence>
<comment type="catalytic activity">
    <reaction evidence="14">
        <text>(S)-dihydroorotate + NAD(+) = orotate + NADH + H(+)</text>
        <dbReference type="Rhea" id="RHEA:13513"/>
        <dbReference type="ChEBI" id="CHEBI:15378"/>
        <dbReference type="ChEBI" id="CHEBI:30839"/>
        <dbReference type="ChEBI" id="CHEBI:30864"/>
        <dbReference type="ChEBI" id="CHEBI:57540"/>
        <dbReference type="ChEBI" id="CHEBI:57945"/>
        <dbReference type="EC" id="1.3.1.14"/>
    </reaction>
</comment>
<comment type="function">
    <text evidence="2">Catalyzes the conversion of dihydroorotate to orotate with NAD(+) as electron acceptor.</text>
</comment>
<evidence type="ECO:0000256" key="10">
    <source>
        <dbReference type="ARBA" id="ARBA00022975"/>
    </source>
</evidence>
<dbReference type="EMBL" id="JBHSOW010000125">
    <property type="protein sequence ID" value="MFC5653420.1"/>
    <property type="molecule type" value="Genomic_DNA"/>
</dbReference>
<feature type="binding site" evidence="15">
    <location>
        <position position="180"/>
    </location>
    <ligand>
        <name>substrate</name>
    </ligand>
</feature>
<feature type="binding site" evidence="15">
    <location>
        <position position="180"/>
    </location>
    <ligand>
        <name>FMN</name>
        <dbReference type="ChEBI" id="CHEBI:58210"/>
    </ligand>
</feature>
<evidence type="ECO:0000313" key="17">
    <source>
        <dbReference type="EMBL" id="MFC5653420.1"/>
    </source>
</evidence>
<comment type="cofactor">
    <cofactor evidence="15">
        <name>FMN</name>
        <dbReference type="ChEBI" id="CHEBI:58210"/>
    </cofactor>
    <text evidence="15">Binds 1 FMN per subunit.</text>
</comment>
<feature type="binding site" evidence="15">
    <location>
        <position position="73"/>
    </location>
    <ligand>
        <name>substrate</name>
    </ligand>
</feature>
<feature type="binding site" evidence="15">
    <location>
        <position position="276"/>
    </location>
    <ligand>
        <name>FMN</name>
        <dbReference type="ChEBI" id="CHEBI:58210"/>
    </ligand>
</feature>
<dbReference type="Pfam" id="PF01180">
    <property type="entry name" value="DHO_dh"/>
    <property type="match status" value="1"/>
</dbReference>
<evidence type="ECO:0000256" key="1">
    <source>
        <dbReference type="ARBA" id="ARBA00003125"/>
    </source>
</evidence>
<feature type="binding site" evidence="15">
    <location>
        <begin position="255"/>
        <end position="256"/>
    </location>
    <ligand>
        <name>substrate</name>
    </ligand>
</feature>
<dbReference type="InterPro" id="IPR001295">
    <property type="entry name" value="Dihydroorotate_DH_CS"/>
</dbReference>
<feature type="active site" description="Nucleophile" evidence="15">
    <location>
        <position position="183"/>
    </location>
</feature>
<evidence type="ECO:0000256" key="5">
    <source>
        <dbReference type="ARBA" id="ARBA00005161"/>
    </source>
</evidence>
<evidence type="ECO:0000256" key="14">
    <source>
        <dbReference type="ARBA" id="ARBA00048996"/>
    </source>
</evidence>
<dbReference type="SUPFAM" id="SSF51395">
    <property type="entry name" value="FMN-linked oxidoreductases"/>
    <property type="match status" value="1"/>
</dbReference>
<keyword evidence="9 15" id="KW-0288">FMN</keyword>
<evidence type="ECO:0000256" key="9">
    <source>
        <dbReference type="ARBA" id="ARBA00022643"/>
    </source>
</evidence>
<dbReference type="NCBIfam" id="NF003652">
    <property type="entry name" value="PRK05286.2-5"/>
    <property type="match status" value="1"/>
</dbReference>
<accession>A0ABW0W6E1</accession>
<dbReference type="InterPro" id="IPR013785">
    <property type="entry name" value="Aldolase_TIM"/>
</dbReference>
<evidence type="ECO:0000256" key="4">
    <source>
        <dbReference type="ARBA" id="ARBA00004715"/>
    </source>
</evidence>
<evidence type="ECO:0000256" key="8">
    <source>
        <dbReference type="ARBA" id="ARBA00022630"/>
    </source>
</evidence>
<keyword evidence="15" id="KW-1003">Cell membrane</keyword>
<evidence type="ECO:0000256" key="3">
    <source>
        <dbReference type="ARBA" id="ARBA00004370"/>
    </source>
</evidence>
<dbReference type="CDD" id="cd04738">
    <property type="entry name" value="DHOD_2_like"/>
    <property type="match status" value="1"/>
</dbReference>
<feature type="binding site" evidence="15">
    <location>
        <position position="226"/>
    </location>
    <ligand>
        <name>FMN</name>
        <dbReference type="ChEBI" id="CHEBI:58210"/>
    </ligand>
</feature>
<dbReference type="RefSeq" id="WP_379192074.1">
    <property type="nucleotide sequence ID" value="NZ_JBHSOW010000125.1"/>
</dbReference>
<dbReference type="PANTHER" id="PTHR48109:SF4">
    <property type="entry name" value="DIHYDROOROTATE DEHYDROGENASE (QUINONE), MITOCHONDRIAL"/>
    <property type="match status" value="1"/>
</dbReference>
<comment type="caution">
    <text evidence="17">The sequence shown here is derived from an EMBL/GenBank/DDBJ whole genome shotgun (WGS) entry which is preliminary data.</text>
</comment>
<comment type="subcellular location">
    <subcellularLocation>
        <location evidence="15">Cell membrane</location>
        <topology evidence="15">Peripheral membrane protein</topology>
    </subcellularLocation>
    <subcellularLocation>
        <location evidence="3">Membrane</location>
    </subcellularLocation>
</comment>
<evidence type="ECO:0000256" key="6">
    <source>
        <dbReference type="ARBA" id="ARBA00005359"/>
    </source>
</evidence>
<dbReference type="GO" id="GO:0106430">
    <property type="term" value="F:dihydroorotate dehydrogenase (quinone) activity"/>
    <property type="evidence" value="ECO:0007669"/>
    <property type="project" value="UniProtKB-EC"/>
</dbReference>